<evidence type="ECO:0000313" key="6">
    <source>
        <dbReference type="Proteomes" id="UP001305647"/>
    </source>
</evidence>
<comment type="caution">
    <text evidence="5">The sequence shown here is derived from an EMBL/GenBank/DDBJ whole genome shotgun (WGS) entry which is preliminary data.</text>
</comment>
<dbReference type="PANTHER" id="PTHR15407:SF32">
    <property type="entry name" value="PROTEIN (MNN4), PUTATIVE (AFU_ORTHOLOGUE AFUA_1G03790)-RELATED"/>
    <property type="match status" value="1"/>
</dbReference>
<dbReference type="PANTHER" id="PTHR15407">
    <property type="entry name" value="FUKUTIN-RELATED"/>
    <property type="match status" value="1"/>
</dbReference>
<dbReference type="AlphaFoldDB" id="A0AAN6Q9U5"/>
<comment type="subcellular location">
    <subcellularLocation>
        <location evidence="1">Membrane</location>
        <topology evidence="1">Single-pass membrane protein</topology>
    </subcellularLocation>
</comment>
<sequence>MRNLVRTYLSAFNELGIETWLMHSALLGWWWSKQLRPQDLDVSMHISEADIFYLASYYNVSTFSFKNPGIPRATRYLLELSPYAKDREQADQLHPADARWIDTKTGLFLNVYAVRYNLSRPVGEGRLRRLSCKDGSEMVDTDLFPLRVTIFEGVPAKVPFCYRELLAMEYGAEALEGSDDTL</sequence>
<organism evidence="5 6">
    <name type="scientific">Parathielavia hyrcaniae</name>
    <dbReference type="NCBI Taxonomy" id="113614"/>
    <lineage>
        <taxon>Eukaryota</taxon>
        <taxon>Fungi</taxon>
        <taxon>Dikarya</taxon>
        <taxon>Ascomycota</taxon>
        <taxon>Pezizomycotina</taxon>
        <taxon>Sordariomycetes</taxon>
        <taxon>Sordariomycetidae</taxon>
        <taxon>Sordariales</taxon>
        <taxon>Chaetomiaceae</taxon>
        <taxon>Parathielavia</taxon>
    </lineage>
</organism>
<dbReference type="GO" id="GO:0016020">
    <property type="term" value="C:membrane"/>
    <property type="evidence" value="ECO:0007669"/>
    <property type="project" value="UniProtKB-SubCell"/>
</dbReference>
<keyword evidence="2" id="KW-0812">Transmembrane</keyword>
<reference evidence="5" key="1">
    <citation type="journal article" date="2023" name="Mol. Phylogenet. Evol.">
        <title>Genome-scale phylogeny and comparative genomics of the fungal order Sordariales.</title>
        <authorList>
            <person name="Hensen N."/>
            <person name="Bonometti L."/>
            <person name="Westerberg I."/>
            <person name="Brannstrom I.O."/>
            <person name="Guillou S."/>
            <person name="Cros-Aarteil S."/>
            <person name="Calhoun S."/>
            <person name="Haridas S."/>
            <person name="Kuo A."/>
            <person name="Mondo S."/>
            <person name="Pangilinan J."/>
            <person name="Riley R."/>
            <person name="LaButti K."/>
            <person name="Andreopoulos B."/>
            <person name="Lipzen A."/>
            <person name="Chen C."/>
            <person name="Yan M."/>
            <person name="Daum C."/>
            <person name="Ng V."/>
            <person name="Clum A."/>
            <person name="Steindorff A."/>
            <person name="Ohm R.A."/>
            <person name="Martin F."/>
            <person name="Silar P."/>
            <person name="Natvig D.O."/>
            <person name="Lalanne C."/>
            <person name="Gautier V."/>
            <person name="Ament-Velasquez S.L."/>
            <person name="Kruys A."/>
            <person name="Hutchinson M.I."/>
            <person name="Powell A.J."/>
            <person name="Barry K."/>
            <person name="Miller A.N."/>
            <person name="Grigoriev I.V."/>
            <person name="Debuchy R."/>
            <person name="Gladieux P."/>
            <person name="Hiltunen Thoren M."/>
            <person name="Johannesson H."/>
        </authorList>
    </citation>
    <scope>NUCLEOTIDE SEQUENCE</scope>
    <source>
        <strain evidence="5">CBS 757.83</strain>
    </source>
</reference>
<protein>
    <submittedName>
        <fullName evidence="5">Uncharacterized protein</fullName>
    </submittedName>
</protein>
<evidence type="ECO:0000256" key="4">
    <source>
        <dbReference type="ARBA" id="ARBA00023136"/>
    </source>
</evidence>
<keyword evidence="6" id="KW-1185">Reference proteome</keyword>
<dbReference type="Proteomes" id="UP001305647">
    <property type="component" value="Unassembled WGS sequence"/>
</dbReference>
<dbReference type="EMBL" id="MU863625">
    <property type="protein sequence ID" value="KAK4105591.1"/>
    <property type="molecule type" value="Genomic_DNA"/>
</dbReference>
<evidence type="ECO:0000313" key="5">
    <source>
        <dbReference type="EMBL" id="KAK4105591.1"/>
    </source>
</evidence>
<reference evidence="5" key="2">
    <citation type="submission" date="2023-05" db="EMBL/GenBank/DDBJ databases">
        <authorList>
            <consortium name="Lawrence Berkeley National Laboratory"/>
            <person name="Steindorff A."/>
            <person name="Hensen N."/>
            <person name="Bonometti L."/>
            <person name="Westerberg I."/>
            <person name="Brannstrom I.O."/>
            <person name="Guillou S."/>
            <person name="Cros-Aarteil S."/>
            <person name="Calhoun S."/>
            <person name="Haridas S."/>
            <person name="Kuo A."/>
            <person name="Mondo S."/>
            <person name="Pangilinan J."/>
            <person name="Riley R."/>
            <person name="Labutti K."/>
            <person name="Andreopoulos B."/>
            <person name="Lipzen A."/>
            <person name="Chen C."/>
            <person name="Yanf M."/>
            <person name="Daum C."/>
            <person name="Ng V."/>
            <person name="Clum A."/>
            <person name="Ohm R."/>
            <person name="Martin F."/>
            <person name="Silar P."/>
            <person name="Natvig D."/>
            <person name="Lalanne C."/>
            <person name="Gautier V."/>
            <person name="Ament-Velasquez S.L."/>
            <person name="Kruys A."/>
            <person name="Hutchinson M.I."/>
            <person name="Powell A.J."/>
            <person name="Barry K."/>
            <person name="Miller A.N."/>
            <person name="Grigoriev I.V."/>
            <person name="Debuchy R."/>
            <person name="Gladieux P."/>
            <person name="Thoren M.H."/>
            <person name="Johannesson H."/>
        </authorList>
    </citation>
    <scope>NUCLEOTIDE SEQUENCE</scope>
    <source>
        <strain evidence="5">CBS 757.83</strain>
    </source>
</reference>
<gene>
    <name evidence="5" type="ORF">N658DRAFT_513005</name>
</gene>
<accession>A0AAN6Q9U5</accession>
<keyword evidence="3" id="KW-1133">Transmembrane helix</keyword>
<name>A0AAN6Q9U5_9PEZI</name>
<evidence type="ECO:0000256" key="3">
    <source>
        <dbReference type="ARBA" id="ARBA00022989"/>
    </source>
</evidence>
<proteinExistence type="predicted"/>
<keyword evidence="4" id="KW-0472">Membrane</keyword>
<evidence type="ECO:0000256" key="2">
    <source>
        <dbReference type="ARBA" id="ARBA00022692"/>
    </source>
</evidence>
<dbReference type="InterPro" id="IPR009644">
    <property type="entry name" value="FKTN/MNN4/W02B3.4-1"/>
</dbReference>
<evidence type="ECO:0000256" key="1">
    <source>
        <dbReference type="ARBA" id="ARBA00004167"/>
    </source>
</evidence>